<dbReference type="SUPFAM" id="SSF53613">
    <property type="entry name" value="Ribokinase-like"/>
    <property type="match status" value="1"/>
</dbReference>
<dbReference type="Gene3D" id="3.40.1190.20">
    <property type="match status" value="1"/>
</dbReference>
<keyword evidence="4" id="KW-0418">Kinase</keyword>
<evidence type="ECO:0000313" key="8">
    <source>
        <dbReference type="Proteomes" id="UP000235658"/>
    </source>
</evidence>
<dbReference type="Proteomes" id="UP000235658">
    <property type="component" value="Unassembled WGS sequence"/>
</dbReference>
<dbReference type="AlphaFoldDB" id="A0A2N6UIM4"/>
<evidence type="ECO:0000256" key="1">
    <source>
        <dbReference type="ARBA" id="ARBA00012104"/>
    </source>
</evidence>
<gene>
    <name evidence="7" type="ORF">CJ192_05530</name>
</gene>
<dbReference type="InterPro" id="IPR029056">
    <property type="entry name" value="Ribokinase-like"/>
</dbReference>
<protein>
    <recommendedName>
        <fullName evidence="1">pyridoxal kinase</fullName>
        <ecNumber evidence="1">2.7.1.35</ecNumber>
    </recommendedName>
</protein>
<evidence type="ECO:0000256" key="5">
    <source>
        <dbReference type="ARBA" id="ARBA00022840"/>
    </source>
</evidence>
<dbReference type="GeneID" id="84578640"/>
<reference evidence="7 8" key="1">
    <citation type="submission" date="2017-09" db="EMBL/GenBank/DDBJ databases">
        <title>Bacterial strain isolated from the female urinary microbiota.</title>
        <authorList>
            <person name="Thomas-White K."/>
            <person name="Kumar N."/>
            <person name="Forster S."/>
            <person name="Putonti C."/>
            <person name="Lawley T."/>
            <person name="Wolfe A.J."/>
        </authorList>
    </citation>
    <scope>NUCLEOTIDE SEQUENCE [LARGE SCALE GENOMIC DNA]</scope>
    <source>
        <strain evidence="7 8">UMB0204</strain>
    </source>
</reference>
<evidence type="ECO:0000256" key="3">
    <source>
        <dbReference type="ARBA" id="ARBA00022741"/>
    </source>
</evidence>
<organism evidence="7 8">
    <name type="scientific">Anaerococcus hydrogenalis</name>
    <dbReference type="NCBI Taxonomy" id="33029"/>
    <lineage>
        <taxon>Bacteria</taxon>
        <taxon>Bacillati</taxon>
        <taxon>Bacillota</taxon>
        <taxon>Tissierellia</taxon>
        <taxon>Tissierellales</taxon>
        <taxon>Peptoniphilaceae</taxon>
        <taxon>Anaerococcus</taxon>
    </lineage>
</organism>
<keyword evidence="3" id="KW-0547">Nucleotide-binding</keyword>
<dbReference type="GO" id="GO:0005829">
    <property type="term" value="C:cytosol"/>
    <property type="evidence" value="ECO:0007669"/>
    <property type="project" value="TreeGrafter"/>
</dbReference>
<dbReference type="GO" id="GO:0009443">
    <property type="term" value="P:pyridoxal 5'-phosphate salvage"/>
    <property type="evidence" value="ECO:0007669"/>
    <property type="project" value="InterPro"/>
</dbReference>
<dbReference type="EC" id="2.7.1.35" evidence="1"/>
<dbReference type="InterPro" id="IPR004625">
    <property type="entry name" value="PyrdxlKinase"/>
</dbReference>
<keyword evidence="2" id="KW-0808">Transferase</keyword>
<evidence type="ECO:0000256" key="4">
    <source>
        <dbReference type="ARBA" id="ARBA00022777"/>
    </source>
</evidence>
<name>A0A2N6UIM4_9FIRM</name>
<proteinExistence type="predicted"/>
<feature type="domain" description="Pyridoxamine kinase/Phosphomethylpyrimidine kinase" evidence="6">
    <location>
        <begin position="77"/>
        <end position="250"/>
    </location>
</feature>
<accession>A0A2N6UIM4</accession>
<comment type="caution">
    <text evidence="7">The sequence shown here is derived from an EMBL/GenBank/DDBJ whole genome shotgun (WGS) entry which is preliminary data.</text>
</comment>
<dbReference type="PANTHER" id="PTHR10534:SF2">
    <property type="entry name" value="PYRIDOXAL KINASE"/>
    <property type="match status" value="1"/>
</dbReference>
<dbReference type="InterPro" id="IPR013749">
    <property type="entry name" value="PM/HMP-P_kinase-1"/>
</dbReference>
<dbReference type="GO" id="GO:0008478">
    <property type="term" value="F:pyridoxal kinase activity"/>
    <property type="evidence" value="ECO:0007669"/>
    <property type="project" value="UniProtKB-EC"/>
</dbReference>
<evidence type="ECO:0000256" key="2">
    <source>
        <dbReference type="ARBA" id="ARBA00022679"/>
    </source>
</evidence>
<dbReference type="PANTHER" id="PTHR10534">
    <property type="entry name" value="PYRIDOXAL KINASE"/>
    <property type="match status" value="1"/>
</dbReference>
<dbReference type="EMBL" id="PNHP01000003">
    <property type="protein sequence ID" value="PMC81489.1"/>
    <property type="molecule type" value="Genomic_DNA"/>
</dbReference>
<dbReference type="RefSeq" id="WP_102198049.1">
    <property type="nucleotide sequence ID" value="NZ_PNHP01000003.1"/>
</dbReference>
<keyword evidence="5" id="KW-0067">ATP-binding</keyword>
<evidence type="ECO:0000259" key="6">
    <source>
        <dbReference type="Pfam" id="PF08543"/>
    </source>
</evidence>
<sequence>MKKSKNTERILLIGDFLSSGYMGGSLCRDVLNFYSYDVDFLPSALISNQFSQSPIEIFDSSKYLKNTLEVYKKQNRKYKAVLVGFVLNLKQAKIICDFVKENDLFMVLDPIMGDSGKIYNSLDKGIVEIYKYMTDFAKIIIPNLTEANLLTDNKFTSPHPIVDFFEKRDKNLIITSVEDNNKHFILAKDKEYIEEEYIYLDKSFGGSGDLFDSIFLAYFLENKDLKLSIKKTRDMISKVLNYQIKLDDQASDINIFEIFKNLESKVVV</sequence>
<dbReference type="Pfam" id="PF08543">
    <property type="entry name" value="Phos_pyr_kin"/>
    <property type="match status" value="1"/>
</dbReference>
<evidence type="ECO:0000313" key="7">
    <source>
        <dbReference type="EMBL" id="PMC81489.1"/>
    </source>
</evidence>
<dbReference type="GO" id="GO:0005524">
    <property type="term" value="F:ATP binding"/>
    <property type="evidence" value="ECO:0007669"/>
    <property type="project" value="UniProtKB-KW"/>
</dbReference>